<keyword evidence="8" id="KW-1185">Reference proteome</keyword>
<evidence type="ECO:0000256" key="2">
    <source>
        <dbReference type="ARBA" id="ARBA00023125"/>
    </source>
</evidence>
<proteinExistence type="predicted"/>
<evidence type="ECO:0000256" key="1">
    <source>
        <dbReference type="ARBA" id="ARBA00023015"/>
    </source>
</evidence>
<dbReference type="EMBL" id="JAERTX010000012">
    <property type="protein sequence ID" value="MBM9460901.1"/>
    <property type="molecule type" value="Genomic_DNA"/>
</dbReference>
<dbReference type="InterPro" id="IPR001647">
    <property type="entry name" value="HTH_TetR"/>
</dbReference>
<dbReference type="PANTHER" id="PTHR30055:SF234">
    <property type="entry name" value="HTH-TYPE TRANSCRIPTIONAL REGULATOR BETI"/>
    <property type="match status" value="1"/>
</dbReference>
<feature type="region of interest" description="Disordered" evidence="5">
    <location>
        <begin position="115"/>
        <end position="135"/>
    </location>
</feature>
<feature type="compositionally biased region" description="Basic and acidic residues" evidence="5">
    <location>
        <begin position="232"/>
        <end position="242"/>
    </location>
</feature>
<dbReference type="Proteomes" id="UP000663791">
    <property type="component" value="Unassembled WGS sequence"/>
</dbReference>
<dbReference type="AlphaFoldDB" id="A0A939BWD1"/>
<keyword evidence="3" id="KW-0804">Transcription</keyword>
<evidence type="ECO:0000256" key="4">
    <source>
        <dbReference type="PROSITE-ProRule" id="PRU00335"/>
    </source>
</evidence>
<gene>
    <name evidence="7" type="ORF">JK386_13435</name>
</gene>
<evidence type="ECO:0000313" key="8">
    <source>
        <dbReference type="Proteomes" id="UP000663791"/>
    </source>
</evidence>
<feature type="DNA-binding region" description="H-T-H motif" evidence="4">
    <location>
        <begin position="33"/>
        <end position="52"/>
    </location>
</feature>
<keyword evidence="1" id="KW-0805">Transcription regulation</keyword>
<evidence type="ECO:0000259" key="6">
    <source>
        <dbReference type="PROSITE" id="PS50977"/>
    </source>
</evidence>
<feature type="domain" description="HTH tetR-type" evidence="6">
    <location>
        <begin position="11"/>
        <end position="70"/>
    </location>
</feature>
<name>A0A939BWD1_9ACTN</name>
<dbReference type="GO" id="GO:0003700">
    <property type="term" value="F:DNA-binding transcription factor activity"/>
    <property type="evidence" value="ECO:0007669"/>
    <property type="project" value="TreeGrafter"/>
</dbReference>
<evidence type="ECO:0000313" key="7">
    <source>
        <dbReference type="EMBL" id="MBM9460901.1"/>
    </source>
</evidence>
<dbReference type="RefSeq" id="WP_205292213.1">
    <property type="nucleotide sequence ID" value="NZ_CP074406.1"/>
</dbReference>
<dbReference type="PRINTS" id="PR00455">
    <property type="entry name" value="HTHTETR"/>
</dbReference>
<dbReference type="PANTHER" id="PTHR30055">
    <property type="entry name" value="HTH-TYPE TRANSCRIPTIONAL REGULATOR RUTR"/>
    <property type="match status" value="1"/>
</dbReference>
<dbReference type="Gene3D" id="1.10.357.10">
    <property type="entry name" value="Tetracycline Repressor, domain 2"/>
    <property type="match status" value="1"/>
</dbReference>
<dbReference type="InterPro" id="IPR009057">
    <property type="entry name" value="Homeodomain-like_sf"/>
</dbReference>
<evidence type="ECO:0000256" key="5">
    <source>
        <dbReference type="SAM" id="MobiDB-lite"/>
    </source>
</evidence>
<protein>
    <submittedName>
        <fullName evidence="7">TetR/AcrR family transcriptional regulator</fullName>
    </submittedName>
</protein>
<sequence length="242" mass="25753">MPPRAAPLSVEDRRERLVATTLELLHEHGPAVTTRRIAEAAGVAEGTIFRVFASKDELVTAAVCKAFEPGGMLADLQAIDPEATLRERTLALVRILQQRYSGSFALLHRLGLPQPPAPADADSDGGSDGGADGTRRAGLAEETMHAMAEVFAPHADELTMPPAEVARLLRLLTFTGTHPRLAGGDLLSTDQIVDTVLYGVLRREAGAPPTPSEDPARSEDPSRSEPLASPHPRADGAEGNRR</sequence>
<dbReference type="SUPFAM" id="SSF46689">
    <property type="entry name" value="Homeodomain-like"/>
    <property type="match status" value="1"/>
</dbReference>
<comment type="caution">
    <text evidence="7">The sequence shown here is derived from an EMBL/GenBank/DDBJ whole genome shotgun (WGS) entry which is preliminary data.</text>
</comment>
<evidence type="ECO:0000256" key="3">
    <source>
        <dbReference type="ARBA" id="ARBA00023163"/>
    </source>
</evidence>
<accession>A0A939BWD1</accession>
<feature type="region of interest" description="Disordered" evidence="5">
    <location>
        <begin position="203"/>
        <end position="242"/>
    </location>
</feature>
<keyword evidence="2 4" id="KW-0238">DNA-binding</keyword>
<feature type="compositionally biased region" description="Basic and acidic residues" evidence="5">
    <location>
        <begin position="214"/>
        <end position="223"/>
    </location>
</feature>
<dbReference type="InterPro" id="IPR050109">
    <property type="entry name" value="HTH-type_TetR-like_transc_reg"/>
</dbReference>
<dbReference type="GO" id="GO:0000976">
    <property type="term" value="F:transcription cis-regulatory region binding"/>
    <property type="evidence" value="ECO:0007669"/>
    <property type="project" value="TreeGrafter"/>
</dbReference>
<reference evidence="7" key="1">
    <citation type="submission" date="2021-01" db="EMBL/GenBank/DDBJ databases">
        <title>Novel species in genus Nocardioides.</title>
        <authorList>
            <person name="Zhang G."/>
        </authorList>
    </citation>
    <scope>NUCLEOTIDE SEQUENCE</scope>
    <source>
        <strain evidence="7">Zg-536</strain>
    </source>
</reference>
<dbReference type="Pfam" id="PF00440">
    <property type="entry name" value="TetR_N"/>
    <property type="match status" value="1"/>
</dbReference>
<organism evidence="7 8">
    <name type="scientific">Nocardioides faecalis</name>
    <dbReference type="NCBI Taxonomy" id="2803858"/>
    <lineage>
        <taxon>Bacteria</taxon>
        <taxon>Bacillati</taxon>
        <taxon>Actinomycetota</taxon>
        <taxon>Actinomycetes</taxon>
        <taxon>Propionibacteriales</taxon>
        <taxon>Nocardioidaceae</taxon>
        <taxon>Nocardioides</taxon>
    </lineage>
</organism>
<dbReference type="PROSITE" id="PS50977">
    <property type="entry name" value="HTH_TETR_2"/>
    <property type="match status" value="1"/>
</dbReference>